<dbReference type="GO" id="GO:0003677">
    <property type="term" value="F:DNA binding"/>
    <property type="evidence" value="ECO:0007669"/>
    <property type="project" value="UniProtKB-UniRule"/>
</dbReference>
<dbReference type="GO" id="GO:0000703">
    <property type="term" value="F:oxidized pyrimidine nucleobase lesion DNA N-glycosylase activity"/>
    <property type="evidence" value="ECO:0007669"/>
    <property type="project" value="UniProtKB-UniRule"/>
</dbReference>
<dbReference type="Proteomes" id="UP001302676">
    <property type="component" value="Unassembled WGS sequence"/>
</dbReference>
<keyword evidence="6 7" id="KW-0326">Glycosidase</keyword>
<evidence type="ECO:0000256" key="8">
    <source>
        <dbReference type="SAM" id="MobiDB-lite"/>
    </source>
</evidence>
<dbReference type="AlphaFoldDB" id="A0AAN6ZJ79"/>
<dbReference type="Pfam" id="PF00633">
    <property type="entry name" value="HHH"/>
    <property type="match status" value="1"/>
</dbReference>
<dbReference type="InterPro" id="IPR023170">
    <property type="entry name" value="HhH_base_excis_C"/>
</dbReference>
<feature type="domain" description="HhH-GPD" evidence="9">
    <location>
        <begin position="219"/>
        <end position="382"/>
    </location>
</feature>
<keyword evidence="10" id="KW-0255">Endonuclease</keyword>
<evidence type="ECO:0000313" key="11">
    <source>
        <dbReference type="Proteomes" id="UP001302676"/>
    </source>
</evidence>
<evidence type="ECO:0000256" key="3">
    <source>
        <dbReference type="ARBA" id="ARBA00022801"/>
    </source>
</evidence>
<keyword evidence="5 7" id="KW-0456">Lyase</keyword>
<evidence type="ECO:0000259" key="9">
    <source>
        <dbReference type="SMART" id="SM00478"/>
    </source>
</evidence>
<reference evidence="10" key="1">
    <citation type="journal article" date="2023" name="Mol. Phylogenet. Evol.">
        <title>Genome-scale phylogeny and comparative genomics of the fungal order Sordariales.</title>
        <authorList>
            <person name="Hensen N."/>
            <person name="Bonometti L."/>
            <person name="Westerberg I."/>
            <person name="Brannstrom I.O."/>
            <person name="Guillou S."/>
            <person name="Cros-Aarteil S."/>
            <person name="Calhoun S."/>
            <person name="Haridas S."/>
            <person name="Kuo A."/>
            <person name="Mondo S."/>
            <person name="Pangilinan J."/>
            <person name="Riley R."/>
            <person name="LaButti K."/>
            <person name="Andreopoulos B."/>
            <person name="Lipzen A."/>
            <person name="Chen C."/>
            <person name="Yan M."/>
            <person name="Daum C."/>
            <person name="Ng V."/>
            <person name="Clum A."/>
            <person name="Steindorff A."/>
            <person name="Ohm R.A."/>
            <person name="Martin F."/>
            <person name="Silar P."/>
            <person name="Natvig D.O."/>
            <person name="Lalanne C."/>
            <person name="Gautier V."/>
            <person name="Ament-Velasquez S.L."/>
            <person name="Kruys A."/>
            <person name="Hutchinson M.I."/>
            <person name="Powell A.J."/>
            <person name="Barry K."/>
            <person name="Miller A.N."/>
            <person name="Grigoriev I.V."/>
            <person name="Debuchy R."/>
            <person name="Gladieux P."/>
            <person name="Hiltunen Thoren M."/>
            <person name="Johannesson H."/>
        </authorList>
    </citation>
    <scope>NUCLEOTIDE SEQUENCE</scope>
    <source>
        <strain evidence="10">CBS 141.50</strain>
    </source>
</reference>
<proteinExistence type="inferred from homology"/>
<dbReference type="InterPro" id="IPR011257">
    <property type="entry name" value="DNA_glycosylase"/>
</dbReference>
<feature type="compositionally biased region" description="Pro residues" evidence="8">
    <location>
        <begin position="467"/>
        <end position="477"/>
    </location>
</feature>
<accession>A0AAN6ZJ79</accession>
<feature type="compositionally biased region" description="Basic and acidic residues" evidence="8">
    <location>
        <begin position="1"/>
        <end position="12"/>
    </location>
</feature>
<comment type="catalytic activity">
    <reaction evidence="7">
        <text>2'-deoxyribonucleotide-(2'-deoxyribose 5'-phosphate)-2'-deoxyribonucleotide-DNA = a 3'-end 2'-deoxyribonucleotide-(2,3-dehydro-2,3-deoxyribose 5'-phosphate)-DNA + a 5'-end 5'-phospho-2'-deoxyribonucleoside-DNA + H(+)</text>
        <dbReference type="Rhea" id="RHEA:66592"/>
        <dbReference type="Rhea" id="RHEA-COMP:13180"/>
        <dbReference type="Rhea" id="RHEA-COMP:16897"/>
        <dbReference type="Rhea" id="RHEA-COMP:17067"/>
        <dbReference type="ChEBI" id="CHEBI:15378"/>
        <dbReference type="ChEBI" id="CHEBI:136412"/>
        <dbReference type="ChEBI" id="CHEBI:157695"/>
        <dbReference type="ChEBI" id="CHEBI:167181"/>
        <dbReference type="EC" id="4.2.99.18"/>
    </reaction>
</comment>
<dbReference type="HAMAP" id="MF_03183">
    <property type="entry name" value="Endonuclease_III_Nth"/>
    <property type="match status" value="1"/>
</dbReference>
<feature type="compositionally biased region" description="Basic and acidic residues" evidence="8">
    <location>
        <begin position="123"/>
        <end position="136"/>
    </location>
</feature>
<feature type="compositionally biased region" description="Basic and acidic residues" evidence="8">
    <location>
        <begin position="107"/>
        <end position="116"/>
    </location>
</feature>
<feature type="region of interest" description="Disordered" evidence="8">
    <location>
        <begin position="457"/>
        <end position="694"/>
    </location>
</feature>
<evidence type="ECO:0000256" key="2">
    <source>
        <dbReference type="ARBA" id="ARBA00022763"/>
    </source>
</evidence>
<dbReference type="GO" id="GO:0140078">
    <property type="term" value="F:class I DNA-(apurinic or apyrimidinic site) endonuclease activity"/>
    <property type="evidence" value="ECO:0007669"/>
    <property type="project" value="UniProtKB-EC"/>
</dbReference>
<feature type="region of interest" description="Disordered" evidence="8">
    <location>
        <begin position="1"/>
        <end position="166"/>
    </location>
</feature>
<dbReference type="GO" id="GO:0006289">
    <property type="term" value="P:nucleotide-excision repair"/>
    <property type="evidence" value="ECO:0007669"/>
    <property type="project" value="TreeGrafter"/>
</dbReference>
<keyword evidence="3 7" id="KW-0378">Hydrolase</keyword>
<sequence length="721" mass="79497">MRPTRAARETSRYFDATSSPSLPRRSTRSTRANLARFAYNGTNGANGRDDTSDHEEGSPEVKLGSDIEDAVQPATATRKRKRPGPIAAATTAALPRPTPRRNSPRFVKPEVKLEEIKSEDEAEEKKDIKPEDRDSDAAPAPRARGRVRKPARRVTDAATGTVKTEPPSDWEEIYGLVKQMRLTGPAANAAVDTMGCERLARPDASARDRRFHTLVALMLSSQTKDTVNAEAMARLQTELPPYEPGKPAGLNLENMLAVEPAVLNELIGKVGFHNNKTKYLKQTALLLQSQFDSDIPPTIEGLTSLPGVGPKMAHLCMSATHGWNTTLGIGVDVHVHRITNLWGWNGANPSRNPEETRHALESWLPRDKWKEINWLLVGLGQTVCLPIGRKCGDCEVGLKGLCKSAERGKVLAGRKKREERGVVKKEEVVDVEEVVWENGVKGEEEEEDIKVLKKEEEDVEMELEGPAPEPIPPPPASENPRIKEEPIDVDMADAEEPSSHPAPPVKSEPGPTVLKQEPTPVKSEEDDIQMQLAQTMAERAGSADQPIPSIEKDIAVKKEEEEERKLPRSRPTRSAPLEIKEEAETGQQVKRESGGEESSEPAVATVVKQEPRPARTTRRRVQVKREENEASAQRGRHRNETTVTEASPAVKLESETRETNGVHPPVKTENSIPPKEEAEAVKQETGVTVSAGQGVKREEEMEIGIRRVVKAKSPSVKLERN</sequence>
<evidence type="ECO:0000256" key="7">
    <source>
        <dbReference type="HAMAP-Rule" id="MF_03183"/>
    </source>
</evidence>
<dbReference type="EMBL" id="MU853647">
    <property type="protein sequence ID" value="KAK4139853.1"/>
    <property type="molecule type" value="Genomic_DNA"/>
</dbReference>
<comment type="function">
    <text evidence="7">Bifunctional DNA N-glycosylase with associated apurinic/apyrimidinic (AP) lyase function that catalyzes the first step in base excision repair (BER), the primary repair pathway for the repair of oxidative DNA damage. The DNA N-glycosylase activity releases the damaged DNA base from DNA by cleaving the N-glycosidic bond, leaving an AP site. The AP lyase activity cleaves the phosphodiester bond 3' to the AP site by a beta-elimination. Primarily recognizes and repairs oxidative base damage of pyrimidines.</text>
</comment>
<dbReference type="CDD" id="cd00056">
    <property type="entry name" value="ENDO3c"/>
    <property type="match status" value="1"/>
</dbReference>
<dbReference type="InterPro" id="IPR030841">
    <property type="entry name" value="NTH1"/>
</dbReference>
<evidence type="ECO:0000256" key="4">
    <source>
        <dbReference type="ARBA" id="ARBA00023204"/>
    </source>
</evidence>
<dbReference type="GO" id="GO:0006285">
    <property type="term" value="P:base-excision repair, AP site formation"/>
    <property type="evidence" value="ECO:0007669"/>
    <property type="project" value="UniProtKB-UniRule"/>
</dbReference>
<feature type="compositionally biased region" description="Basic and acidic residues" evidence="8">
    <location>
        <begin position="47"/>
        <end position="65"/>
    </location>
</feature>
<dbReference type="Pfam" id="PF00730">
    <property type="entry name" value="HhH-GPD"/>
    <property type="match status" value="1"/>
</dbReference>
<comment type="subcellular location">
    <subcellularLocation>
        <location evidence="7">Nucleus</location>
    </subcellularLocation>
    <subcellularLocation>
        <location evidence="7">Mitochondrion</location>
    </subcellularLocation>
</comment>
<comment type="caution">
    <text evidence="7">Lacks conserved residue(s) required for the propagation of feature annotation.</text>
</comment>
<evidence type="ECO:0000256" key="6">
    <source>
        <dbReference type="ARBA" id="ARBA00023295"/>
    </source>
</evidence>
<evidence type="ECO:0000256" key="5">
    <source>
        <dbReference type="ARBA" id="ARBA00023239"/>
    </source>
</evidence>
<reference evidence="10" key="2">
    <citation type="submission" date="2023-05" db="EMBL/GenBank/DDBJ databases">
        <authorList>
            <consortium name="Lawrence Berkeley National Laboratory"/>
            <person name="Steindorff A."/>
            <person name="Hensen N."/>
            <person name="Bonometti L."/>
            <person name="Westerberg I."/>
            <person name="Brannstrom I.O."/>
            <person name="Guillou S."/>
            <person name="Cros-Aarteil S."/>
            <person name="Calhoun S."/>
            <person name="Haridas S."/>
            <person name="Kuo A."/>
            <person name="Mondo S."/>
            <person name="Pangilinan J."/>
            <person name="Riley R."/>
            <person name="Labutti K."/>
            <person name="Andreopoulos B."/>
            <person name="Lipzen A."/>
            <person name="Chen C."/>
            <person name="Yanf M."/>
            <person name="Daum C."/>
            <person name="Ng V."/>
            <person name="Clum A."/>
            <person name="Ohm R."/>
            <person name="Martin F."/>
            <person name="Silar P."/>
            <person name="Natvig D."/>
            <person name="Lalanne C."/>
            <person name="Gautier V."/>
            <person name="Ament-Velasquez S.L."/>
            <person name="Kruys A."/>
            <person name="Hutchinson M.I."/>
            <person name="Powell A.J."/>
            <person name="Barry K."/>
            <person name="Miller A.N."/>
            <person name="Grigoriev I.V."/>
            <person name="Debuchy R."/>
            <person name="Gladieux P."/>
            <person name="Thoren M.H."/>
            <person name="Johannesson H."/>
        </authorList>
    </citation>
    <scope>NUCLEOTIDE SEQUENCE</scope>
    <source>
        <strain evidence="10">CBS 141.50</strain>
    </source>
</reference>
<dbReference type="SMART" id="SM00478">
    <property type="entry name" value="ENDO3c"/>
    <property type="match status" value="1"/>
</dbReference>
<keyword evidence="7" id="KW-0496">Mitochondrion</keyword>
<feature type="compositionally biased region" description="Low complexity" evidence="8">
    <location>
        <begin position="84"/>
        <end position="95"/>
    </location>
</feature>
<keyword evidence="10" id="KW-0540">Nuclease</keyword>
<evidence type="ECO:0000313" key="10">
    <source>
        <dbReference type="EMBL" id="KAK4139853.1"/>
    </source>
</evidence>
<name>A0AAN6ZJ79_9PEZI</name>
<feature type="compositionally biased region" description="Acidic residues" evidence="8">
    <location>
        <begin position="487"/>
        <end position="496"/>
    </location>
</feature>
<dbReference type="InterPro" id="IPR000445">
    <property type="entry name" value="HhH_motif"/>
</dbReference>
<keyword evidence="4 7" id="KW-0234">DNA repair</keyword>
<keyword evidence="7" id="KW-0539">Nucleus</keyword>
<comment type="similarity">
    <text evidence="1 7">Belongs to the Nth/MutY family.</text>
</comment>
<feature type="compositionally biased region" description="Basic and acidic residues" evidence="8">
    <location>
        <begin position="578"/>
        <end position="594"/>
    </location>
</feature>
<dbReference type="Gene3D" id="1.10.1670.10">
    <property type="entry name" value="Helix-hairpin-Helix base-excision DNA repair enzymes (C-terminal)"/>
    <property type="match status" value="1"/>
</dbReference>
<protein>
    <recommendedName>
        <fullName evidence="7">Endonuclease III homolog</fullName>
        <ecNumber evidence="7">3.2.2.-</ecNumber>
        <ecNumber evidence="7">4.2.99.18</ecNumber>
    </recommendedName>
    <alternativeName>
        <fullName evidence="7">Bifunctional DNA N-glycosylase/DNA-(apurinic or apyrimidinic site) lyase</fullName>
        <shortName evidence="7">DNA glycosylase/AP lyase</shortName>
    </alternativeName>
</protein>
<feature type="compositionally biased region" description="Basic and acidic residues" evidence="8">
    <location>
        <begin position="550"/>
        <end position="566"/>
    </location>
</feature>
<dbReference type="EC" id="3.2.2.-" evidence="7"/>
<comment type="caution">
    <text evidence="10">The sequence shown here is derived from an EMBL/GenBank/DDBJ whole genome shotgun (WGS) entry which is preliminary data.</text>
</comment>
<organism evidence="10 11">
    <name type="scientific">Dichotomopilus funicola</name>
    <dbReference type="NCBI Taxonomy" id="1934379"/>
    <lineage>
        <taxon>Eukaryota</taxon>
        <taxon>Fungi</taxon>
        <taxon>Dikarya</taxon>
        <taxon>Ascomycota</taxon>
        <taxon>Pezizomycotina</taxon>
        <taxon>Sordariomycetes</taxon>
        <taxon>Sordariomycetidae</taxon>
        <taxon>Sordariales</taxon>
        <taxon>Chaetomiaceae</taxon>
        <taxon>Dichotomopilus</taxon>
    </lineage>
</organism>
<dbReference type="GO" id="GO:0005739">
    <property type="term" value="C:mitochondrion"/>
    <property type="evidence" value="ECO:0007669"/>
    <property type="project" value="UniProtKB-SubCell"/>
</dbReference>
<dbReference type="EC" id="4.2.99.18" evidence="7"/>
<dbReference type="InterPro" id="IPR003265">
    <property type="entry name" value="HhH-GPD_domain"/>
</dbReference>
<dbReference type="PANTHER" id="PTHR43286:SF1">
    <property type="entry name" value="ENDONUCLEASE III-LIKE PROTEIN 1"/>
    <property type="match status" value="1"/>
</dbReference>
<dbReference type="GO" id="GO:0005634">
    <property type="term" value="C:nucleus"/>
    <property type="evidence" value="ECO:0007669"/>
    <property type="project" value="UniProtKB-SubCell"/>
</dbReference>
<dbReference type="Gene3D" id="1.10.340.30">
    <property type="entry name" value="Hypothetical protein, domain 2"/>
    <property type="match status" value="1"/>
</dbReference>
<keyword evidence="11" id="KW-1185">Reference proteome</keyword>
<dbReference type="SUPFAM" id="SSF48150">
    <property type="entry name" value="DNA-glycosylase"/>
    <property type="match status" value="1"/>
</dbReference>
<gene>
    <name evidence="7" type="primary">NTH1</name>
    <name evidence="10" type="ORF">C8A04DRAFT_32624</name>
</gene>
<dbReference type="PANTHER" id="PTHR43286">
    <property type="entry name" value="ENDONUCLEASE III-LIKE PROTEIN 1"/>
    <property type="match status" value="1"/>
</dbReference>
<dbReference type="FunFam" id="1.10.340.30:FF:000014">
    <property type="entry name" value="Endonuclease III homolog"/>
    <property type="match status" value="1"/>
</dbReference>
<evidence type="ECO:0000256" key="1">
    <source>
        <dbReference type="ARBA" id="ARBA00008343"/>
    </source>
</evidence>
<keyword evidence="2 7" id="KW-0227">DNA damage</keyword>
<feature type="compositionally biased region" description="Basic residues" evidence="8">
    <location>
        <begin position="143"/>
        <end position="152"/>
    </location>
</feature>